<evidence type="ECO:0000313" key="1">
    <source>
        <dbReference type="EMBL" id="KKL60259.1"/>
    </source>
</evidence>
<proteinExistence type="predicted"/>
<protein>
    <submittedName>
        <fullName evidence="1">Uncharacterized protein</fullName>
    </submittedName>
</protein>
<name>A0A0F9DF73_9ZZZZ</name>
<reference evidence="1" key="1">
    <citation type="journal article" date="2015" name="Nature">
        <title>Complex archaea that bridge the gap between prokaryotes and eukaryotes.</title>
        <authorList>
            <person name="Spang A."/>
            <person name="Saw J.H."/>
            <person name="Jorgensen S.L."/>
            <person name="Zaremba-Niedzwiedzka K."/>
            <person name="Martijn J."/>
            <person name="Lind A.E."/>
            <person name="van Eijk R."/>
            <person name="Schleper C."/>
            <person name="Guy L."/>
            <person name="Ettema T.J."/>
        </authorList>
    </citation>
    <scope>NUCLEOTIDE SEQUENCE</scope>
</reference>
<dbReference type="EMBL" id="LAZR01029213">
    <property type="protein sequence ID" value="KKL60259.1"/>
    <property type="molecule type" value="Genomic_DNA"/>
</dbReference>
<accession>A0A0F9DF73</accession>
<gene>
    <name evidence="1" type="ORF">LCGC14_2207100</name>
</gene>
<dbReference type="AlphaFoldDB" id="A0A0F9DF73"/>
<sequence length="103" mass="11783">MKHTCHARGCETPCRPQYLMCPRHWRRVHPTIQRLVYRHYREGQCDDKLPSEAWHTAADAAIGYVATLEDHPLRMAELNALNECGFGVEEHKGGLKAVFRGDA</sequence>
<comment type="caution">
    <text evidence="1">The sequence shown here is derived from an EMBL/GenBank/DDBJ whole genome shotgun (WGS) entry which is preliminary data.</text>
</comment>
<organism evidence="1">
    <name type="scientific">marine sediment metagenome</name>
    <dbReference type="NCBI Taxonomy" id="412755"/>
    <lineage>
        <taxon>unclassified sequences</taxon>
        <taxon>metagenomes</taxon>
        <taxon>ecological metagenomes</taxon>
    </lineage>
</organism>